<dbReference type="EMBL" id="ML210162">
    <property type="protein sequence ID" value="TFK27680.1"/>
    <property type="molecule type" value="Genomic_DNA"/>
</dbReference>
<evidence type="ECO:0000256" key="2">
    <source>
        <dbReference type="ARBA" id="ARBA00022801"/>
    </source>
</evidence>
<dbReference type="SUPFAM" id="SSF53474">
    <property type="entry name" value="alpha/beta-Hydrolases"/>
    <property type="match status" value="1"/>
</dbReference>
<organism evidence="5 6">
    <name type="scientific">Coprinopsis marcescibilis</name>
    <name type="common">Agaric fungus</name>
    <name type="synonym">Psathyrella marcescibilis</name>
    <dbReference type="NCBI Taxonomy" id="230819"/>
    <lineage>
        <taxon>Eukaryota</taxon>
        <taxon>Fungi</taxon>
        <taxon>Dikarya</taxon>
        <taxon>Basidiomycota</taxon>
        <taxon>Agaricomycotina</taxon>
        <taxon>Agaricomycetes</taxon>
        <taxon>Agaricomycetidae</taxon>
        <taxon>Agaricales</taxon>
        <taxon>Agaricineae</taxon>
        <taxon>Psathyrellaceae</taxon>
        <taxon>Coprinopsis</taxon>
    </lineage>
</organism>
<dbReference type="PANTHER" id="PTHR11559">
    <property type="entry name" value="CARBOXYLESTERASE"/>
    <property type="match status" value="1"/>
</dbReference>
<feature type="signal peptide" evidence="3">
    <location>
        <begin position="1"/>
        <end position="22"/>
    </location>
</feature>
<keyword evidence="3" id="KW-0732">Signal</keyword>
<dbReference type="STRING" id="230819.A0A5C3L4L2"/>
<gene>
    <name evidence="5" type="ORF">FA15DRAFT_635294</name>
</gene>
<keyword evidence="6" id="KW-1185">Reference proteome</keyword>
<dbReference type="InterPro" id="IPR002018">
    <property type="entry name" value="CarbesteraseB"/>
</dbReference>
<sequence length="548" mass="60876">MPSYLQRLALVLAFIQLSKVSALVNPTVILDNGTFIGTTDGVSSRFLGIPFARPPIGDLRFRLPQPIEPYKGEYSVGSYGPSCPQQAITLPIIKDLPADVVNYMADSIYGFLFPDSEDCLTINVFKPEDANANSNLPVLVWIFGGGFVLGGPSMYDGASIVSRSVLINNPVIVVSMNYRYSPRFGFMASREVKEAKVGNLGLHDQREAFRWIQKYIRNFGGDPSKVTIWGESAGAISVALHMVAYDGDTQGLFRAGIMQSGAPIPVGDITNGQQYYDFVVSDTGCAGSVDTLECLRRVPYDRLKAAIDKTPSVFAYQALHLAWLPRADGVLFSDHPQRLVQRGKIARIPYITGDCDDEGTFFSLSNLNVTTDDELKEYIQSVFLPGVTEVEVDRMLLEYPRNISQGSPFNTGPFNAITPQYKRIAAFQGDGVFQGPRRWMLDYTADSQDAWVFLSKRLKALPVLGSVHAHDLLNSYGGGELQNYIIRFANVLNPNLDSFLNFNWPKYRLSNRQMITFVDSFPPVTITLDNYRVSAMNYLNQVVLRNPV</sequence>
<protein>
    <recommendedName>
        <fullName evidence="3">Carboxylic ester hydrolase</fullName>
        <ecNumber evidence="3">3.1.1.-</ecNumber>
    </recommendedName>
</protein>
<keyword evidence="2 3" id="KW-0378">Hydrolase</keyword>
<dbReference type="AlphaFoldDB" id="A0A5C3L4L2"/>
<dbReference type="PROSITE" id="PS00122">
    <property type="entry name" value="CARBOXYLESTERASE_B_1"/>
    <property type="match status" value="1"/>
</dbReference>
<evidence type="ECO:0000256" key="3">
    <source>
        <dbReference type="RuleBase" id="RU361235"/>
    </source>
</evidence>
<accession>A0A5C3L4L2</accession>
<dbReference type="Gene3D" id="3.40.50.1820">
    <property type="entry name" value="alpha/beta hydrolase"/>
    <property type="match status" value="1"/>
</dbReference>
<evidence type="ECO:0000259" key="4">
    <source>
        <dbReference type="Pfam" id="PF00135"/>
    </source>
</evidence>
<dbReference type="InterPro" id="IPR019826">
    <property type="entry name" value="Carboxylesterase_B_AS"/>
</dbReference>
<evidence type="ECO:0000256" key="1">
    <source>
        <dbReference type="ARBA" id="ARBA00005964"/>
    </source>
</evidence>
<dbReference type="InterPro" id="IPR050309">
    <property type="entry name" value="Type-B_Carboxylest/Lipase"/>
</dbReference>
<dbReference type="InterPro" id="IPR029058">
    <property type="entry name" value="AB_hydrolase_fold"/>
</dbReference>
<dbReference type="Pfam" id="PF00135">
    <property type="entry name" value="COesterase"/>
    <property type="match status" value="1"/>
</dbReference>
<evidence type="ECO:0000313" key="5">
    <source>
        <dbReference type="EMBL" id="TFK27680.1"/>
    </source>
</evidence>
<dbReference type="Proteomes" id="UP000307440">
    <property type="component" value="Unassembled WGS sequence"/>
</dbReference>
<comment type="similarity">
    <text evidence="1 3">Belongs to the type-B carboxylesterase/lipase family.</text>
</comment>
<dbReference type="InterPro" id="IPR019819">
    <property type="entry name" value="Carboxylesterase_B_CS"/>
</dbReference>
<reference evidence="5 6" key="1">
    <citation type="journal article" date="2019" name="Nat. Ecol. Evol.">
        <title>Megaphylogeny resolves global patterns of mushroom evolution.</title>
        <authorList>
            <person name="Varga T."/>
            <person name="Krizsan K."/>
            <person name="Foldi C."/>
            <person name="Dima B."/>
            <person name="Sanchez-Garcia M."/>
            <person name="Sanchez-Ramirez S."/>
            <person name="Szollosi G.J."/>
            <person name="Szarkandi J.G."/>
            <person name="Papp V."/>
            <person name="Albert L."/>
            <person name="Andreopoulos W."/>
            <person name="Angelini C."/>
            <person name="Antonin V."/>
            <person name="Barry K.W."/>
            <person name="Bougher N.L."/>
            <person name="Buchanan P."/>
            <person name="Buyck B."/>
            <person name="Bense V."/>
            <person name="Catcheside P."/>
            <person name="Chovatia M."/>
            <person name="Cooper J."/>
            <person name="Damon W."/>
            <person name="Desjardin D."/>
            <person name="Finy P."/>
            <person name="Geml J."/>
            <person name="Haridas S."/>
            <person name="Hughes K."/>
            <person name="Justo A."/>
            <person name="Karasinski D."/>
            <person name="Kautmanova I."/>
            <person name="Kiss B."/>
            <person name="Kocsube S."/>
            <person name="Kotiranta H."/>
            <person name="LaButti K.M."/>
            <person name="Lechner B.E."/>
            <person name="Liimatainen K."/>
            <person name="Lipzen A."/>
            <person name="Lukacs Z."/>
            <person name="Mihaltcheva S."/>
            <person name="Morgado L.N."/>
            <person name="Niskanen T."/>
            <person name="Noordeloos M.E."/>
            <person name="Ohm R.A."/>
            <person name="Ortiz-Santana B."/>
            <person name="Ovrebo C."/>
            <person name="Racz N."/>
            <person name="Riley R."/>
            <person name="Savchenko A."/>
            <person name="Shiryaev A."/>
            <person name="Soop K."/>
            <person name="Spirin V."/>
            <person name="Szebenyi C."/>
            <person name="Tomsovsky M."/>
            <person name="Tulloss R.E."/>
            <person name="Uehling J."/>
            <person name="Grigoriev I.V."/>
            <person name="Vagvolgyi C."/>
            <person name="Papp T."/>
            <person name="Martin F.M."/>
            <person name="Miettinen O."/>
            <person name="Hibbett D.S."/>
            <person name="Nagy L.G."/>
        </authorList>
    </citation>
    <scope>NUCLEOTIDE SEQUENCE [LARGE SCALE GENOMIC DNA]</scope>
    <source>
        <strain evidence="5 6">CBS 121175</strain>
    </source>
</reference>
<feature type="domain" description="Carboxylesterase type B" evidence="4">
    <location>
        <begin position="27"/>
        <end position="378"/>
    </location>
</feature>
<name>A0A5C3L4L2_COPMA</name>
<proteinExistence type="inferred from homology"/>
<feature type="chain" id="PRO_5023111644" description="Carboxylic ester hydrolase" evidence="3">
    <location>
        <begin position="23"/>
        <end position="548"/>
    </location>
</feature>
<dbReference type="GO" id="GO:0016787">
    <property type="term" value="F:hydrolase activity"/>
    <property type="evidence" value="ECO:0007669"/>
    <property type="project" value="UniProtKB-KW"/>
</dbReference>
<dbReference type="EC" id="3.1.1.-" evidence="3"/>
<evidence type="ECO:0000313" key="6">
    <source>
        <dbReference type="Proteomes" id="UP000307440"/>
    </source>
</evidence>
<dbReference type="PROSITE" id="PS00941">
    <property type="entry name" value="CARBOXYLESTERASE_B_2"/>
    <property type="match status" value="1"/>
</dbReference>
<dbReference type="OrthoDB" id="408631at2759"/>